<keyword evidence="2" id="KW-1185">Reference proteome</keyword>
<dbReference type="InParanoid" id="A0A2P6N0E6"/>
<gene>
    <name evidence="1" type="ORF">PROFUN_14372</name>
</gene>
<evidence type="ECO:0000313" key="2">
    <source>
        <dbReference type="Proteomes" id="UP000241769"/>
    </source>
</evidence>
<comment type="caution">
    <text evidence="1">The sequence shown here is derived from an EMBL/GenBank/DDBJ whole genome shotgun (WGS) entry which is preliminary data.</text>
</comment>
<proteinExistence type="predicted"/>
<reference evidence="1 2" key="1">
    <citation type="journal article" date="2018" name="Genome Biol. Evol.">
        <title>Multiple Roots of Fruiting Body Formation in Amoebozoa.</title>
        <authorList>
            <person name="Hillmann F."/>
            <person name="Forbes G."/>
            <person name="Novohradska S."/>
            <person name="Ferling I."/>
            <person name="Riege K."/>
            <person name="Groth M."/>
            <person name="Westermann M."/>
            <person name="Marz M."/>
            <person name="Spaller T."/>
            <person name="Winckler T."/>
            <person name="Schaap P."/>
            <person name="Glockner G."/>
        </authorList>
    </citation>
    <scope>NUCLEOTIDE SEQUENCE [LARGE SCALE GENOMIC DNA]</scope>
    <source>
        <strain evidence="1 2">Jena</strain>
    </source>
</reference>
<sequence length="115" mass="13312">MVDENNCWEWKSGTKQENSEEGVKVPSVRYLMHHHSGPRIVHDGRRKLTYSTIYIEDYGTTKREIEYSLKAAVVNANRTRDSSSFYGQRLRVARVVAQPRLTACKFELINVLIPN</sequence>
<evidence type="ECO:0000313" key="1">
    <source>
        <dbReference type="EMBL" id="PRP77412.1"/>
    </source>
</evidence>
<dbReference type="EMBL" id="MDYQ01000266">
    <property type="protein sequence ID" value="PRP77412.1"/>
    <property type="molecule type" value="Genomic_DNA"/>
</dbReference>
<name>A0A2P6N0E6_9EUKA</name>
<dbReference type="Proteomes" id="UP000241769">
    <property type="component" value="Unassembled WGS sequence"/>
</dbReference>
<accession>A0A2P6N0E6</accession>
<protein>
    <submittedName>
        <fullName evidence="1">Uncharacterized protein</fullName>
    </submittedName>
</protein>
<dbReference type="AlphaFoldDB" id="A0A2P6N0E6"/>
<organism evidence="1 2">
    <name type="scientific">Planoprotostelium fungivorum</name>
    <dbReference type="NCBI Taxonomy" id="1890364"/>
    <lineage>
        <taxon>Eukaryota</taxon>
        <taxon>Amoebozoa</taxon>
        <taxon>Evosea</taxon>
        <taxon>Variosea</taxon>
        <taxon>Cavosteliida</taxon>
        <taxon>Cavosteliaceae</taxon>
        <taxon>Planoprotostelium</taxon>
    </lineage>
</organism>